<keyword evidence="1" id="KW-1133">Transmembrane helix</keyword>
<dbReference type="Proteomes" id="UP000631553">
    <property type="component" value="Unassembled WGS sequence"/>
</dbReference>
<organism evidence="2 3">
    <name type="scientific">Micromonospora purpureochromogenes</name>
    <dbReference type="NCBI Taxonomy" id="47872"/>
    <lineage>
        <taxon>Bacteria</taxon>
        <taxon>Bacillati</taxon>
        <taxon>Actinomycetota</taxon>
        <taxon>Actinomycetes</taxon>
        <taxon>Micromonosporales</taxon>
        <taxon>Micromonosporaceae</taxon>
        <taxon>Micromonospora</taxon>
    </lineage>
</organism>
<comment type="caution">
    <text evidence="2">The sequence shown here is derived from an EMBL/GenBank/DDBJ whole genome shotgun (WGS) entry which is preliminary data.</text>
</comment>
<evidence type="ECO:0000313" key="3">
    <source>
        <dbReference type="Proteomes" id="UP000631553"/>
    </source>
</evidence>
<name>A0ABX2RJ75_9ACTN</name>
<dbReference type="EMBL" id="JACCCQ010000001">
    <property type="protein sequence ID" value="NYF56567.1"/>
    <property type="molecule type" value="Genomic_DNA"/>
</dbReference>
<reference evidence="2 3" key="1">
    <citation type="submission" date="2020-07" db="EMBL/GenBank/DDBJ databases">
        <title>Sequencing the genomes of 1000 actinobacteria strains.</title>
        <authorList>
            <person name="Klenk H.-P."/>
        </authorList>
    </citation>
    <scope>NUCLEOTIDE SEQUENCE [LARGE SCALE GENOMIC DNA]</scope>
    <source>
        <strain evidence="2 3">DSM 43814</strain>
    </source>
</reference>
<evidence type="ECO:0000256" key="1">
    <source>
        <dbReference type="SAM" id="Phobius"/>
    </source>
</evidence>
<keyword evidence="1" id="KW-0812">Transmembrane</keyword>
<keyword evidence="3" id="KW-1185">Reference proteome</keyword>
<proteinExistence type="predicted"/>
<accession>A0ABX2RJ75</accession>
<gene>
    <name evidence="2" type="ORF">HDA35_002398</name>
</gene>
<evidence type="ECO:0000313" key="2">
    <source>
        <dbReference type="EMBL" id="NYF56567.1"/>
    </source>
</evidence>
<feature type="transmembrane region" description="Helical" evidence="1">
    <location>
        <begin position="20"/>
        <end position="38"/>
    </location>
</feature>
<protein>
    <submittedName>
        <fullName evidence="2">Uncharacterized protein</fullName>
    </submittedName>
</protein>
<keyword evidence="1" id="KW-0472">Membrane</keyword>
<sequence>MVTWSATEPAAQSGAPWQEWIPVVSAVIAVTALVVSILNRRTANKALRLSIAQEERRIARLDLQLMEQISWRPKGADYRWVLAQVLIVNRSDRDGSITKAELRVGYLTVAGARLDVHLPHTILPDQIQPGVESIKIPVLVKANDAISGWLSFKVKNDLTDGRRVEEYAVLVYDSRGPIESSHLWAMREIVDEEEQAREATEADQGREGFA</sequence>